<protein>
    <submittedName>
        <fullName evidence="1">Uncharacterized protein</fullName>
    </submittedName>
</protein>
<keyword evidence="2" id="KW-1185">Reference proteome</keyword>
<gene>
    <name evidence="1" type="ORF">GCM10009821_06710</name>
</gene>
<dbReference type="Proteomes" id="UP001501480">
    <property type="component" value="Unassembled WGS sequence"/>
</dbReference>
<dbReference type="RefSeq" id="WP_344324277.1">
    <property type="nucleotide sequence ID" value="NZ_BAAAPY010000001.1"/>
</dbReference>
<evidence type="ECO:0000313" key="2">
    <source>
        <dbReference type="Proteomes" id="UP001501480"/>
    </source>
</evidence>
<proteinExistence type="predicted"/>
<evidence type="ECO:0000313" key="1">
    <source>
        <dbReference type="EMBL" id="GAA2071547.1"/>
    </source>
</evidence>
<name>A0ABN2VTZ4_9ACTN</name>
<reference evidence="1 2" key="1">
    <citation type="journal article" date="2019" name="Int. J. Syst. Evol. Microbiol.">
        <title>The Global Catalogue of Microorganisms (GCM) 10K type strain sequencing project: providing services to taxonomists for standard genome sequencing and annotation.</title>
        <authorList>
            <consortium name="The Broad Institute Genomics Platform"/>
            <consortium name="The Broad Institute Genome Sequencing Center for Infectious Disease"/>
            <person name="Wu L."/>
            <person name="Ma J."/>
        </authorList>
    </citation>
    <scope>NUCLEOTIDE SEQUENCE [LARGE SCALE GENOMIC DNA]</scope>
    <source>
        <strain evidence="1 2">JCM 15749</strain>
    </source>
</reference>
<accession>A0ABN2VTZ4</accession>
<organism evidence="1 2">
    <name type="scientific">Aeromicrobium halocynthiae</name>
    <dbReference type="NCBI Taxonomy" id="560557"/>
    <lineage>
        <taxon>Bacteria</taxon>
        <taxon>Bacillati</taxon>
        <taxon>Actinomycetota</taxon>
        <taxon>Actinomycetes</taxon>
        <taxon>Propionibacteriales</taxon>
        <taxon>Nocardioidaceae</taxon>
        <taxon>Aeromicrobium</taxon>
    </lineage>
</organism>
<dbReference type="EMBL" id="BAAAPY010000001">
    <property type="protein sequence ID" value="GAA2071547.1"/>
    <property type="molecule type" value="Genomic_DNA"/>
</dbReference>
<sequence length="98" mass="10203">MRVWTGVDASALLRLREGGTLAGSPVRAASEDEQDEHDALLAAAEDGPVVVVAEVADGADVDLDAVEAFHVDADGSGQLAWYATQELDQVLEVLDAEG</sequence>
<comment type="caution">
    <text evidence="1">The sequence shown here is derived from an EMBL/GenBank/DDBJ whole genome shotgun (WGS) entry which is preliminary data.</text>
</comment>